<gene>
    <name evidence="1" type="ORF">SAMN04490208_4297</name>
</gene>
<evidence type="ECO:0000313" key="2">
    <source>
        <dbReference type="Proteomes" id="UP000181903"/>
    </source>
</evidence>
<dbReference type="EMBL" id="LT629706">
    <property type="protein sequence ID" value="SDO59519.1"/>
    <property type="molecule type" value="Genomic_DNA"/>
</dbReference>
<accession>A0ABY0RXJ3</accession>
<organism evidence="1 2">
    <name type="scientific">Pseudomonas poae</name>
    <dbReference type="NCBI Taxonomy" id="200451"/>
    <lineage>
        <taxon>Bacteria</taxon>
        <taxon>Pseudomonadati</taxon>
        <taxon>Pseudomonadota</taxon>
        <taxon>Gammaproteobacteria</taxon>
        <taxon>Pseudomonadales</taxon>
        <taxon>Pseudomonadaceae</taxon>
        <taxon>Pseudomonas</taxon>
    </lineage>
</organism>
<name>A0ABY0RXJ3_9PSED</name>
<evidence type="ECO:0000313" key="1">
    <source>
        <dbReference type="EMBL" id="SDO59519.1"/>
    </source>
</evidence>
<dbReference type="GeneID" id="66763324"/>
<dbReference type="Proteomes" id="UP000181903">
    <property type="component" value="Chromosome I"/>
</dbReference>
<sequence length="316" mass="35088">MDFELGIEAEELELELEIAGFDVTCLVWDQDDVEAAVRSLALFPQFNEHFKSAFDLINTATSFWLEEGSYSPGAESITRTLYSLRDAIYDHADSAEAGSLPSVIRGILRVSCSAADSQLVATYALVLGTQAVETLANWLFDLELATYDIDADLIERLRHDSPRQYLALIEKERDRTSGNEIRAREEFATLLGEANQALLMASLYRQVEQMDVFKKGFNTSNLLHRILDDALSTKATKRGQEAGNGNRNPDSAIKTAATNRRAKIKAAAEQIISGRKSEKRSLTDAELTNLLFDQASNGTKKTIREHLTALGLRPLK</sequence>
<proteinExistence type="predicted"/>
<protein>
    <submittedName>
        <fullName evidence="1">Uncharacterized protein</fullName>
    </submittedName>
</protein>
<reference evidence="1 2" key="1">
    <citation type="submission" date="2016-10" db="EMBL/GenBank/DDBJ databases">
        <authorList>
            <person name="Varghese N."/>
            <person name="Submissions S."/>
        </authorList>
    </citation>
    <scope>NUCLEOTIDE SEQUENCE [LARGE SCALE GENOMIC DNA]</scope>
    <source>
        <strain evidence="1 2">BS2776</strain>
    </source>
</reference>
<dbReference type="RefSeq" id="WP_060549718.1">
    <property type="nucleotide sequence ID" value="NZ_JYLI01000016.1"/>
</dbReference>
<keyword evidence="2" id="KW-1185">Reference proteome</keyword>